<proteinExistence type="predicted"/>
<keyword evidence="2 6" id="KW-0812">Transmembrane</keyword>
<feature type="coiled-coil region" evidence="5">
    <location>
        <begin position="210"/>
        <end position="237"/>
    </location>
</feature>
<dbReference type="PRINTS" id="PR01490">
    <property type="entry name" value="RTXTOXIND"/>
</dbReference>
<evidence type="ECO:0000256" key="4">
    <source>
        <dbReference type="ARBA" id="ARBA00023136"/>
    </source>
</evidence>
<dbReference type="GO" id="GO:0016020">
    <property type="term" value="C:membrane"/>
    <property type="evidence" value="ECO:0007669"/>
    <property type="project" value="UniProtKB-SubCell"/>
</dbReference>
<sequence>MHEGSFLNSVRALRTGDAVVVRVMAVLGVLVVATLASWFLLAEVILYEPSVQAQLEVGGAARPVVASVEGQVLTVGLQLGREVRAGELLVELDSTALRLQSTENRARLGAVEARCEVLRAEIGAAQQSAQGEALMSRLASDMARVENERAELLVKLAEAEARRTAQLQASGFAAEAEQSRSLLEVQQLRASAESRRLAREGAEMAVHTQASTRQQALMRLKRELAELEGERGSLEATLQRLDYLVSRYQIRAQFDGTLGEVASLRAGETVRAGEVLASIIPLGSVRVLAQFAPQAALGRVRVGQRAHVYLDGFPRTQYGGLVATVSAVASQARDGQVRVELDIEEEGGSMLPRQHGLPCTAVVEVESTSPMRALLRAAGALLDGPRPEPVRTTLGMTQ</sequence>
<evidence type="ECO:0000256" key="2">
    <source>
        <dbReference type="ARBA" id="ARBA00022692"/>
    </source>
</evidence>
<gene>
    <name evidence="7" type="ORF">HMI49_08990</name>
</gene>
<feature type="coiled-coil region" evidence="5">
    <location>
        <begin position="135"/>
        <end position="162"/>
    </location>
</feature>
<keyword evidence="3 6" id="KW-1133">Transmembrane helix</keyword>
<name>A0A7Y4KI04_9BACT</name>
<dbReference type="Gene3D" id="1.10.287.470">
    <property type="entry name" value="Helix hairpin bin"/>
    <property type="match status" value="1"/>
</dbReference>
<dbReference type="Proteomes" id="UP000563426">
    <property type="component" value="Unassembled WGS sequence"/>
</dbReference>
<dbReference type="PANTHER" id="PTHR30386">
    <property type="entry name" value="MEMBRANE FUSION SUBUNIT OF EMRAB-TOLC MULTIDRUG EFFLUX PUMP"/>
    <property type="match status" value="1"/>
</dbReference>
<evidence type="ECO:0000256" key="5">
    <source>
        <dbReference type="SAM" id="Coils"/>
    </source>
</evidence>
<dbReference type="Gene3D" id="2.40.30.170">
    <property type="match status" value="1"/>
</dbReference>
<evidence type="ECO:0000313" key="7">
    <source>
        <dbReference type="EMBL" id="NOK33329.1"/>
    </source>
</evidence>
<keyword evidence="4 6" id="KW-0472">Membrane</keyword>
<evidence type="ECO:0000256" key="1">
    <source>
        <dbReference type="ARBA" id="ARBA00004167"/>
    </source>
</evidence>
<dbReference type="RefSeq" id="WP_171433986.1">
    <property type="nucleotide sequence ID" value="NZ_JABFJV010000035.1"/>
</dbReference>
<protein>
    <submittedName>
        <fullName evidence="7">HlyD family efflux transporter periplasmic adaptor subunit</fullName>
    </submittedName>
</protein>
<dbReference type="InterPro" id="IPR050739">
    <property type="entry name" value="MFP"/>
</dbReference>
<dbReference type="PANTHER" id="PTHR30386:SF26">
    <property type="entry name" value="TRANSPORT PROTEIN COMB"/>
    <property type="match status" value="1"/>
</dbReference>
<comment type="subcellular location">
    <subcellularLocation>
        <location evidence="1">Membrane</location>
        <topology evidence="1">Single-pass membrane protein</topology>
    </subcellularLocation>
</comment>
<keyword evidence="5" id="KW-0175">Coiled coil</keyword>
<evidence type="ECO:0000256" key="3">
    <source>
        <dbReference type="ARBA" id="ARBA00022989"/>
    </source>
</evidence>
<accession>A0A7Y4KI04</accession>
<dbReference type="EMBL" id="JABFJV010000035">
    <property type="protein sequence ID" value="NOK33329.1"/>
    <property type="molecule type" value="Genomic_DNA"/>
</dbReference>
<keyword evidence="8" id="KW-1185">Reference proteome</keyword>
<evidence type="ECO:0000313" key="8">
    <source>
        <dbReference type="Proteomes" id="UP000563426"/>
    </source>
</evidence>
<comment type="caution">
    <text evidence="7">The sequence shown here is derived from an EMBL/GenBank/DDBJ whole genome shotgun (WGS) entry which is preliminary data.</text>
</comment>
<feature type="transmembrane region" description="Helical" evidence="6">
    <location>
        <begin position="20"/>
        <end position="41"/>
    </location>
</feature>
<organism evidence="7 8">
    <name type="scientific">Corallococcus exercitus</name>
    <dbReference type="NCBI Taxonomy" id="2316736"/>
    <lineage>
        <taxon>Bacteria</taxon>
        <taxon>Pseudomonadati</taxon>
        <taxon>Myxococcota</taxon>
        <taxon>Myxococcia</taxon>
        <taxon>Myxococcales</taxon>
        <taxon>Cystobacterineae</taxon>
        <taxon>Myxococcaceae</taxon>
        <taxon>Corallococcus</taxon>
    </lineage>
</organism>
<dbReference type="Gene3D" id="2.40.50.100">
    <property type="match status" value="1"/>
</dbReference>
<evidence type="ECO:0000256" key="6">
    <source>
        <dbReference type="SAM" id="Phobius"/>
    </source>
</evidence>
<reference evidence="7 8" key="1">
    <citation type="submission" date="2020-05" db="EMBL/GenBank/DDBJ databases">
        <authorList>
            <person name="Whitworth D."/>
        </authorList>
    </citation>
    <scope>NUCLEOTIDE SEQUENCE [LARGE SCALE GENOMIC DNA]</scope>
    <source>
        <strain evidence="7 8">AB043B</strain>
    </source>
</reference>
<dbReference type="AlphaFoldDB" id="A0A7Y4KI04"/>